<evidence type="ECO:0000313" key="1">
    <source>
        <dbReference type="EMBL" id="PIR94229.1"/>
    </source>
</evidence>
<reference evidence="2" key="1">
    <citation type="submission" date="2017-09" db="EMBL/GenBank/DDBJ databases">
        <title>Depth-based differentiation of microbial function through sediment-hosted aquifers and enrichment of novel symbionts in the deep terrestrial subsurface.</title>
        <authorList>
            <person name="Probst A.J."/>
            <person name="Ladd B."/>
            <person name="Jarett J.K."/>
            <person name="Geller-Mcgrath D.E."/>
            <person name="Sieber C.M.K."/>
            <person name="Emerson J.B."/>
            <person name="Anantharaman K."/>
            <person name="Thomas B.C."/>
            <person name="Malmstrom R."/>
            <person name="Stieglmeier M."/>
            <person name="Klingl A."/>
            <person name="Woyke T."/>
            <person name="Ryan C.M."/>
            <person name="Banfield J.F."/>
        </authorList>
    </citation>
    <scope>NUCLEOTIDE SEQUENCE [LARGE SCALE GENOMIC DNA]</scope>
</reference>
<comment type="caution">
    <text evidence="1">The sequence shown here is derived from an EMBL/GenBank/DDBJ whole genome shotgun (WGS) entry which is preliminary data.</text>
</comment>
<dbReference type="EMBL" id="PFAP01000012">
    <property type="protein sequence ID" value="PIR94229.1"/>
    <property type="molecule type" value="Genomic_DNA"/>
</dbReference>
<gene>
    <name evidence="1" type="ORF">COT97_02445</name>
</gene>
<organism evidence="1 2">
    <name type="scientific">Candidatus Falkowbacteria bacterium CG10_big_fil_rev_8_21_14_0_10_39_11</name>
    <dbReference type="NCBI Taxonomy" id="1974565"/>
    <lineage>
        <taxon>Bacteria</taxon>
        <taxon>Candidatus Falkowiibacteriota</taxon>
    </lineage>
</organism>
<sequence length="101" mass="11992">MKTIGDILRKFDPVEDRYVSREFQTFGIQLADKLQDSRRKSLYIKMSKELPRPVLEEALRFVIDSKARSKGALFMWKLKEMGIFKKYGFTLRKKKKAKKTD</sequence>
<dbReference type="AlphaFoldDB" id="A0A2H0V747"/>
<name>A0A2H0V747_9BACT</name>
<protein>
    <submittedName>
        <fullName evidence="1">Uncharacterized protein</fullName>
    </submittedName>
</protein>
<dbReference type="Proteomes" id="UP000229901">
    <property type="component" value="Unassembled WGS sequence"/>
</dbReference>
<evidence type="ECO:0000313" key="2">
    <source>
        <dbReference type="Proteomes" id="UP000229901"/>
    </source>
</evidence>
<accession>A0A2H0V747</accession>
<proteinExistence type="predicted"/>